<protein>
    <recommendedName>
        <fullName evidence="2">Hyaluronan/mRNA-binding protein domain-containing protein</fullName>
    </recommendedName>
</protein>
<dbReference type="EMBL" id="KQ086078">
    <property type="protein sequence ID" value="KLO08775.1"/>
    <property type="molecule type" value="Genomic_DNA"/>
</dbReference>
<feature type="compositionally biased region" description="Basic and acidic residues" evidence="1">
    <location>
        <begin position="1"/>
        <end position="28"/>
    </location>
</feature>
<dbReference type="STRING" id="27342.A0A0H2RA84"/>
<feature type="region of interest" description="Disordered" evidence="1">
    <location>
        <begin position="54"/>
        <end position="76"/>
    </location>
</feature>
<dbReference type="InParanoid" id="A0A0H2RA84"/>
<evidence type="ECO:0000259" key="2">
    <source>
        <dbReference type="Pfam" id="PF04774"/>
    </source>
</evidence>
<dbReference type="Pfam" id="PF04774">
    <property type="entry name" value="HABP4_PAI-RBP1"/>
    <property type="match status" value="1"/>
</dbReference>
<accession>A0A0H2RA84</accession>
<sequence length="135" mass="14471">MTRTERSTSPRAIMKDRTESKSGYDKSLRKGGAGSHNWGSLEDELKHEYEALEDEGVEDADELDVDANAAPVGIDKTNTVLSDDDVKKAREFREQGLDGEANLSDIARTSAGATSENPAPSVEVGRDAATSILSS</sequence>
<name>A0A0H2RA84_9AGAM</name>
<organism evidence="3 4">
    <name type="scientific">Schizopora paradoxa</name>
    <dbReference type="NCBI Taxonomy" id="27342"/>
    <lineage>
        <taxon>Eukaryota</taxon>
        <taxon>Fungi</taxon>
        <taxon>Dikarya</taxon>
        <taxon>Basidiomycota</taxon>
        <taxon>Agaricomycotina</taxon>
        <taxon>Agaricomycetes</taxon>
        <taxon>Hymenochaetales</taxon>
        <taxon>Schizoporaceae</taxon>
        <taxon>Schizopora</taxon>
    </lineage>
</organism>
<dbReference type="Proteomes" id="UP000053477">
    <property type="component" value="Unassembled WGS sequence"/>
</dbReference>
<dbReference type="AlphaFoldDB" id="A0A0H2RA84"/>
<dbReference type="InterPro" id="IPR006861">
    <property type="entry name" value="HABP4_PAIRBP1-bd"/>
</dbReference>
<evidence type="ECO:0000313" key="3">
    <source>
        <dbReference type="EMBL" id="KLO08775.1"/>
    </source>
</evidence>
<evidence type="ECO:0000313" key="4">
    <source>
        <dbReference type="Proteomes" id="UP000053477"/>
    </source>
</evidence>
<keyword evidence="4" id="KW-1185">Reference proteome</keyword>
<proteinExistence type="predicted"/>
<feature type="domain" description="Hyaluronan/mRNA-binding protein" evidence="2">
    <location>
        <begin position="21"/>
        <end position="69"/>
    </location>
</feature>
<dbReference type="OrthoDB" id="2562681at2759"/>
<feature type="region of interest" description="Disordered" evidence="1">
    <location>
        <begin position="1"/>
        <end position="42"/>
    </location>
</feature>
<gene>
    <name evidence="3" type="ORF">SCHPADRAFT_908368</name>
</gene>
<reference evidence="3 4" key="1">
    <citation type="submission" date="2015-04" db="EMBL/GenBank/DDBJ databases">
        <title>Complete genome sequence of Schizopora paradoxa KUC8140, a cosmopolitan wood degrader in East Asia.</title>
        <authorList>
            <consortium name="DOE Joint Genome Institute"/>
            <person name="Min B."/>
            <person name="Park H."/>
            <person name="Jang Y."/>
            <person name="Kim J.-J."/>
            <person name="Kim K.H."/>
            <person name="Pangilinan J."/>
            <person name="Lipzen A."/>
            <person name="Riley R."/>
            <person name="Grigoriev I.V."/>
            <person name="Spatafora J.W."/>
            <person name="Choi I.-G."/>
        </authorList>
    </citation>
    <scope>NUCLEOTIDE SEQUENCE [LARGE SCALE GENOMIC DNA]</scope>
    <source>
        <strain evidence="3 4">KUC8140</strain>
    </source>
</reference>
<evidence type="ECO:0000256" key="1">
    <source>
        <dbReference type="SAM" id="MobiDB-lite"/>
    </source>
</evidence>
<feature type="compositionally biased region" description="Acidic residues" evidence="1">
    <location>
        <begin position="54"/>
        <end position="65"/>
    </location>
</feature>
<feature type="region of interest" description="Disordered" evidence="1">
    <location>
        <begin position="93"/>
        <end position="135"/>
    </location>
</feature>